<reference evidence="1 2" key="1">
    <citation type="journal article" date="2019" name="Commun. Biol.">
        <title>The bagworm genome reveals a unique fibroin gene that provides high tensile strength.</title>
        <authorList>
            <person name="Kono N."/>
            <person name="Nakamura H."/>
            <person name="Ohtoshi R."/>
            <person name="Tomita M."/>
            <person name="Numata K."/>
            <person name="Arakawa K."/>
        </authorList>
    </citation>
    <scope>NUCLEOTIDE SEQUENCE [LARGE SCALE GENOMIC DNA]</scope>
</reference>
<proteinExistence type="predicted"/>
<dbReference type="EMBL" id="BGZK01001084">
    <property type="protein sequence ID" value="GBP70720.1"/>
    <property type="molecule type" value="Genomic_DNA"/>
</dbReference>
<sequence>MVLASIKTRHAITDAVINQAEWPTDGRVALFIASACPFYFTLCRRAWTSTGYPIIIHIVICMNVSDSSVYKRHEDRNGGCAWADPLAARRATPPRHAPIIRRERALYSDVAAN</sequence>
<evidence type="ECO:0000313" key="2">
    <source>
        <dbReference type="Proteomes" id="UP000299102"/>
    </source>
</evidence>
<gene>
    <name evidence="1" type="ORF">EVAR_51019_1</name>
</gene>
<accession>A0A4C1Y5D8</accession>
<protein>
    <submittedName>
        <fullName evidence="1">Uncharacterized protein</fullName>
    </submittedName>
</protein>
<organism evidence="1 2">
    <name type="scientific">Eumeta variegata</name>
    <name type="common">Bagworm moth</name>
    <name type="synonym">Eumeta japonica</name>
    <dbReference type="NCBI Taxonomy" id="151549"/>
    <lineage>
        <taxon>Eukaryota</taxon>
        <taxon>Metazoa</taxon>
        <taxon>Ecdysozoa</taxon>
        <taxon>Arthropoda</taxon>
        <taxon>Hexapoda</taxon>
        <taxon>Insecta</taxon>
        <taxon>Pterygota</taxon>
        <taxon>Neoptera</taxon>
        <taxon>Endopterygota</taxon>
        <taxon>Lepidoptera</taxon>
        <taxon>Glossata</taxon>
        <taxon>Ditrysia</taxon>
        <taxon>Tineoidea</taxon>
        <taxon>Psychidae</taxon>
        <taxon>Oiketicinae</taxon>
        <taxon>Eumeta</taxon>
    </lineage>
</organism>
<keyword evidence="2" id="KW-1185">Reference proteome</keyword>
<dbReference type="Proteomes" id="UP000299102">
    <property type="component" value="Unassembled WGS sequence"/>
</dbReference>
<name>A0A4C1Y5D8_EUMVA</name>
<dbReference type="AlphaFoldDB" id="A0A4C1Y5D8"/>
<comment type="caution">
    <text evidence="1">The sequence shown here is derived from an EMBL/GenBank/DDBJ whole genome shotgun (WGS) entry which is preliminary data.</text>
</comment>
<evidence type="ECO:0000313" key="1">
    <source>
        <dbReference type="EMBL" id="GBP70720.1"/>
    </source>
</evidence>